<keyword evidence="4" id="KW-0677">Repeat</keyword>
<dbReference type="PROSITE" id="PS50082">
    <property type="entry name" value="WD_REPEATS_2"/>
    <property type="match status" value="1"/>
</dbReference>
<evidence type="ECO:0000313" key="10">
    <source>
        <dbReference type="EMBL" id="AMD21245.1"/>
    </source>
</evidence>
<keyword evidence="3 7" id="KW-0853">WD repeat</keyword>
<dbReference type="STRING" id="45286.A0A0X8HTQ2"/>
<dbReference type="InterPro" id="IPR036322">
    <property type="entry name" value="WD40_repeat_dom_sf"/>
</dbReference>
<feature type="region of interest" description="Disordered" evidence="9">
    <location>
        <begin position="42"/>
        <end position="64"/>
    </location>
</feature>
<keyword evidence="5 8" id="KW-0227">DNA damage</keyword>
<accession>A0A0X8HTQ2</accession>
<organism evidence="10 11">
    <name type="scientific">Eremothecium sinecaudum</name>
    <dbReference type="NCBI Taxonomy" id="45286"/>
    <lineage>
        <taxon>Eukaryota</taxon>
        <taxon>Fungi</taxon>
        <taxon>Dikarya</taxon>
        <taxon>Ascomycota</taxon>
        <taxon>Saccharomycotina</taxon>
        <taxon>Saccharomycetes</taxon>
        <taxon>Saccharomycetales</taxon>
        <taxon>Saccharomycetaceae</taxon>
        <taxon>Eremothecium</taxon>
    </lineage>
</organism>
<dbReference type="RefSeq" id="XP_017988241.1">
    <property type="nucleotide sequence ID" value="XM_018132478.1"/>
</dbReference>
<gene>
    <name evidence="10" type="ORF">AW171_hschr53180</name>
</gene>
<dbReference type="InterPro" id="IPR019775">
    <property type="entry name" value="WD40_repeat_CS"/>
</dbReference>
<dbReference type="GeneID" id="28724523"/>
<dbReference type="SUPFAM" id="SSF50978">
    <property type="entry name" value="WD40 repeat-like"/>
    <property type="match status" value="1"/>
</dbReference>
<evidence type="ECO:0000256" key="8">
    <source>
        <dbReference type="RuleBase" id="RU365004"/>
    </source>
</evidence>
<evidence type="ECO:0000256" key="3">
    <source>
        <dbReference type="ARBA" id="ARBA00022574"/>
    </source>
</evidence>
<dbReference type="OrthoDB" id="9890280at2759"/>
<sequence length="517" mass="58188">MSKESDFRQRRKENIKRNNDLLRKLNLGGLGLQIKREVGEDVKPKPKVAKKTAAKKIKSPKPLAVPTRRSRRLQGVNVDEDGIPNVNDNELKKLLGSNSTSSQTVDDLKELMNTPVVGDIKLSDLVKAENEEDLIKKFSVFADKGFSSGDFFEELKEHQQFSEETKQLQSDFALRQYETFDPKEIAVGYERITAMYFHPSREKKLIVGGDTTGTVGLWSVTDELGIGSEETGPDISRFKLFTKNVCKVETYPMNTGKLLAASYDGSLRSIQLNTLKSESIAVFQNSYGEALGISDWQFSYEHPNVLYMTTLTGEFTQFDLRTKPQSYNLMRLSDKKIGSMAISPSNSYQIATGSLDRTLKLWDIRKTVKKPEWSQYDDFPSHDIVSTYESRLSISAVSYSPTADTLVCNGYDNTIRLFDVSSVLEAELKPKTTIQHNCKTGRWVSILKAKFKQNKNVFAIANMKRAIDIYNNAGEQLTSLPTSTVPAVLSWHPLENWITGGNSSGKVFLFTDDIKDK</sequence>
<protein>
    <recommendedName>
        <fullName evidence="2 8">DNA damage-binding protein CMR1</fullName>
    </recommendedName>
</protein>
<evidence type="ECO:0000256" key="9">
    <source>
        <dbReference type="SAM" id="MobiDB-lite"/>
    </source>
</evidence>
<dbReference type="InterPro" id="IPR015943">
    <property type="entry name" value="WD40/YVTN_repeat-like_dom_sf"/>
</dbReference>
<proteinExistence type="inferred from homology"/>
<keyword evidence="11" id="KW-1185">Reference proteome</keyword>
<comment type="similarity">
    <text evidence="1 8">Belongs to the WD repeat DDB2/WDR76 family.</text>
</comment>
<name>A0A0X8HTQ2_9SACH</name>
<evidence type="ECO:0000256" key="7">
    <source>
        <dbReference type="PROSITE-ProRule" id="PRU00221"/>
    </source>
</evidence>
<dbReference type="InterPro" id="IPR001680">
    <property type="entry name" value="WD40_rpt"/>
</dbReference>
<feature type="compositionally biased region" description="Basic residues" evidence="9">
    <location>
        <begin position="45"/>
        <end position="59"/>
    </location>
</feature>
<dbReference type="PANTHER" id="PTHR14773:SF0">
    <property type="entry name" value="WD REPEAT-CONTAINING PROTEIN 76"/>
    <property type="match status" value="1"/>
</dbReference>
<evidence type="ECO:0000256" key="1">
    <source>
        <dbReference type="ARBA" id="ARBA00005434"/>
    </source>
</evidence>
<dbReference type="Pfam" id="PF00400">
    <property type="entry name" value="WD40"/>
    <property type="match status" value="2"/>
</dbReference>
<dbReference type="GO" id="GO:0005634">
    <property type="term" value="C:nucleus"/>
    <property type="evidence" value="ECO:0007669"/>
    <property type="project" value="TreeGrafter"/>
</dbReference>
<comment type="function">
    <text evidence="8">DNA-binding protein that binds to both single- and double-stranded DNA. Binds preferentially to UV-damaged DNA. May be involved in DNA-metabolic processes.</text>
</comment>
<dbReference type="InterPro" id="IPR050853">
    <property type="entry name" value="WD_repeat_DNA-damage-binding"/>
</dbReference>
<dbReference type="Gene3D" id="2.130.10.10">
    <property type="entry name" value="YVTN repeat-like/Quinoprotein amine dehydrogenase"/>
    <property type="match status" value="1"/>
</dbReference>
<evidence type="ECO:0000256" key="6">
    <source>
        <dbReference type="ARBA" id="ARBA00023125"/>
    </source>
</evidence>
<dbReference type="SMART" id="SM00320">
    <property type="entry name" value="WD40"/>
    <property type="match status" value="4"/>
</dbReference>
<evidence type="ECO:0000256" key="4">
    <source>
        <dbReference type="ARBA" id="ARBA00022737"/>
    </source>
</evidence>
<evidence type="ECO:0000256" key="2">
    <source>
        <dbReference type="ARBA" id="ARBA00021132"/>
    </source>
</evidence>
<dbReference type="GO" id="GO:0006974">
    <property type="term" value="P:DNA damage response"/>
    <property type="evidence" value="ECO:0007669"/>
    <property type="project" value="UniProtKB-KW"/>
</dbReference>
<dbReference type="GO" id="GO:2000001">
    <property type="term" value="P:regulation of DNA damage checkpoint"/>
    <property type="evidence" value="ECO:0007669"/>
    <property type="project" value="TreeGrafter"/>
</dbReference>
<keyword evidence="6 8" id="KW-0238">DNA-binding</keyword>
<dbReference type="AlphaFoldDB" id="A0A0X8HTQ2"/>
<dbReference type="PANTHER" id="PTHR14773">
    <property type="entry name" value="WD REPEAT-CONTAINING PROTEIN 76"/>
    <property type="match status" value="1"/>
</dbReference>
<dbReference type="EMBL" id="CP014245">
    <property type="protein sequence ID" value="AMD21245.1"/>
    <property type="molecule type" value="Genomic_DNA"/>
</dbReference>
<dbReference type="GO" id="GO:0003677">
    <property type="term" value="F:DNA binding"/>
    <property type="evidence" value="ECO:0007669"/>
    <property type="project" value="UniProtKB-UniRule"/>
</dbReference>
<reference evidence="10 11" key="1">
    <citation type="submission" date="2016-01" db="EMBL/GenBank/DDBJ databases">
        <title>Genome sequence of the yeast Holleya sinecauda.</title>
        <authorList>
            <person name="Dietrich F.S."/>
        </authorList>
    </citation>
    <scope>NUCLEOTIDE SEQUENCE [LARGE SCALE GENOMIC DNA]</scope>
    <source>
        <strain evidence="10 11">ATCC 58844</strain>
    </source>
</reference>
<evidence type="ECO:0000256" key="5">
    <source>
        <dbReference type="ARBA" id="ARBA00022763"/>
    </source>
</evidence>
<evidence type="ECO:0000313" key="11">
    <source>
        <dbReference type="Proteomes" id="UP000243052"/>
    </source>
</evidence>
<feature type="repeat" description="WD" evidence="7">
    <location>
        <begin position="330"/>
        <end position="365"/>
    </location>
</feature>
<dbReference type="PROSITE" id="PS00678">
    <property type="entry name" value="WD_REPEATS_1"/>
    <property type="match status" value="1"/>
</dbReference>
<dbReference type="Proteomes" id="UP000243052">
    <property type="component" value="Chromosome v"/>
</dbReference>